<dbReference type="EMBL" id="CDMY01000295">
    <property type="protein sequence ID" value="CEM00512.1"/>
    <property type="molecule type" value="Genomic_DNA"/>
</dbReference>
<keyword evidence="3" id="KW-1185">Reference proteome</keyword>
<feature type="compositionally biased region" description="Low complexity" evidence="1">
    <location>
        <begin position="142"/>
        <end position="153"/>
    </location>
</feature>
<accession>A0A0G4ERL7</accession>
<feature type="compositionally biased region" description="Basic and acidic residues" evidence="1">
    <location>
        <begin position="311"/>
        <end position="320"/>
    </location>
</feature>
<feature type="region of interest" description="Disordered" evidence="1">
    <location>
        <begin position="1"/>
        <end position="30"/>
    </location>
</feature>
<organism evidence="2 3">
    <name type="scientific">Vitrella brassicaformis (strain CCMP3155)</name>
    <dbReference type="NCBI Taxonomy" id="1169540"/>
    <lineage>
        <taxon>Eukaryota</taxon>
        <taxon>Sar</taxon>
        <taxon>Alveolata</taxon>
        <taxon>Colpodellida</taxon>
        <taxon>Vitrellaceae</taxon>
        <taxon>Vitrella</taxon>
    </lineage>
</organism>
<dbReference type="AlphaFoldDB" id="A0A0G4ERL7"/>
<evidence type="ECO:0000313" key="3">
    <source>
        <dbReference type="Proteomes" id="UP000041254"/>
    </source>
</evidence>
<reference evidence="2 3" key="1">
    <citation type="submission" date="2014-11" db="EMBL/GenBank/DDBJ databases">
        <authorList>
            <person name="Zhu J."/>
            <person name="Qi W."/>
            <person name="Song R."/>
        </authorList>
    </citation>
    <scope>NUCLEOTIDE SEQUENCE [LARGE SCALE GENOMIC DNA]</scope>
</reference>
<proteinExistence type="predicted"/>
<dbReference type="InterPro" id="IPR010736">
    <property type="entry name" value="SHIPPO-rpt"/>
</dbReference>
<evidence type="ECO:0000256" key="1">
    <source>
        <dbReference type="SAM" id="MobiDB-lite"/>
    </source>
</evidence>
<protein>
    <submittedName>
        <fullName evidence="2">Uncharacterized protein</fullName>
    </submittedName>
</protein>
<gene>
    <name evidence="2" type="ORF">Vbra_12781</name>
</gene>
<dbReference type="Proteomes" id="UP000041254">
    <property type="component" value="Unassembled WGS sequence"/>
</dbReference>
<feature type="compositionally biased region" description="Polar residues" evidence="1">
    <location>
        <begin position="252"/>
        <end position="269"/>
    </location>
</feature>
<feature type="compositionally biased region" description="Basic and acidic residues" evidence="1">
    <location>
        <begin position="1"/>
        <end position="10"/>
    </location>
</feature>
<name>A0A0G4ERL7_VITBC</name>
<feature type="compositionally biased region" description="Pro residues" evidence="1">
    <location>
        <begin position="188"/>
        <end position="197"/>
    </location>
</feature>
<feature type="compositionally biased region" description="Basic and acidic residues" evidence="1">
    <location>
        <begin position="88"/>
        <end position="103"/>
    </location>
</feature>
<dbReference type="InParanoid" id="A0A0G4ERL7"/>
<feature type="compositionally biased region" description="Pro residues" evidence="1">
    <location>
        <begin position="112"/>
        <end position="137"/>
    </location>
</feature>
<evidence type="ECO:0000313" key="2">
    <source>
        <dbReference type="EMBL" id="CEM00512.1"/>
    </source>
</evidence>
<sequence length="320" mass="35551">MWWLDDRRDPPMYSTTSASTNPYRRDAHNTSSFLSTSKRYYDRFDEDEGTPGPGAYSPNYHLVLPHAPEYSFPRSPRFDYYRPAQLTIRRETRESSPPREEVLQPHMRLPRPQMPTRPPQYPSYAPPPQRAPAPPPRLKAADTTQQQQQQDVVRPPPPRVGIMKQEGRRDEGAFPTLRAVRFDDRGPLPKPSAPPPETTTTAEQRAAAQVSAAAPTVTVTPPEQPRDKFELRGGPFQTPSTTAATPNAHDVTPSTPDVSTGTTGTQRDAQVSPPPPPPISRAKVTFNGTASIRAHPHQGDSREMTPSFGRSAEHDTTEGQ</sequence>
<feature type="compositionally biased region" description="Polar residues" evidence="1">
    <location>
        <begin position="13"/>
        <end position="22"/>
    </location>
</feature>
<feature type="compositionally biased region" description="Low complexity" evidence="1">
    <location>
        <begin position="198"/>
        <end position="221"/>
    </location>
</feature>
<dbReference type="VEuPathDB" id="CryptoDB:Vbra_12781"/>
<feature type="region of interest" description="Disordered" evidence="1">
    <location>
        <begin position="88"/>
        <end position="320"/>
    </location>
</feature>
<dbReference type="Pfam" id="PF07004">
    <property type="entry name" value="SHIPPO-rpt"/>
    <property type="match status" value="1"/>
</dbReference>